<organism evidence="2 3">
    <name type="scientific">Sphaeroforma arctica JP610</name>
    <dbReference type="NCBI Taxonomy" id="667725"/>
    <lineage>
        <taxon>Eukaryota</taxon>
        <taxon>Ichthyosporea</taxon>
        <taxon>Ichthyophonida</taxon>
        <taxon>Sphaeroforma</taxon>
    </lineage>
</organism>
<feature type="compositionally biased region" description="Basic residues" evidence="1">
    <location>
        <begin position="222"/>
        <end position="238"/>
    </location>
</feature>
<proteinExistence type="predicted"/>
<feature type="compositionally biased region" description="Polar residues" evidence="1">
    <location>
        <begin position="250"/>
        <end position="263"/>
    </location>
</feature>
<dbReference type="GeneID" id="25902121"/>
<reference evidence="2 3" key="1">
    <citation type="submission" date="2011-02" db="EMBL/GenBank/DDBJ databases">
        <title>The Genome Sequence of Sphaeroforma arctica JP610.</title>
        <authorList>
            <consortium name="The Broad Institute Genome Sequencing Platform"/>
            <person name="Russ C."/>
            <person name="Cuomo C."/>
            <person name="Young S.K."/>
            <person name="Zeng Q."/>
            <person name="Gargeya S."/>
            <person name="Alvarado L."/>
            <person name="Berlin A."/>
            <person name="Chapman S.B."/>
            <person name="Chen Z."/>
            <person name="Freedman E."/>
            <person name="Gellesch M."/>
            <person name="Goldberg J."/>
            <person name="Griggs A."/>
            <person name="Gujja S."/>
            <person name="Heilman E."/>
            <person name="Heiman D."/>
            <person name="Howarth C."/>
            <person name="Mehta T."/>
            <person name="Neiman D."/>
            <person name="Pearson M."/>
            <person name="Roberts A."/>
            <person name="Saif S."/>
            <person name="Shea T."/>
            <person name="Shenoy N."/>
            <person name="Sisk P."/>
            <person name="Stolte C."/>
            <person name="Sykes S."/>
            <person name="White J."/>
            <person name="Yandava C."/>
            <person name="Burger G."/>
            <person name="Gray M.W."/>
            <person name="Holland P.W.H."/>
            <person name="King N."/>
            <person name="Lang F.B.F."/>
            <person name="Roger A.J."/>
            <person name="Ruiz-Trillo I."/>
            <person name="Haas B."/>
            <person name="Nusbaum C."/>
            <person name="Birren B."/>
        </authorList>
    </citation>
    <scope>NUCLEOTIDE SEQUENCE [LARGE SCALE GENOMIC DNA]</scope>
    <source>
        <strain evidence="2 3">JP610</strain>
    </source>
</reference>
<gene>
    <name evidence="2" type="ORF">SARC_01617</name>
</gene>
<protein>
    <submittedName>
        <fullName evidence="2">Uncharacterized protein</fullName>
    </submittedName>
</protein>
<accession>A0A0L0GB45</accession>
<feature type="region of interest" description="Disordered" evidence="1">
    <location>
        <begin position="175"/>
        <end position="275"/>
    </location>
</feature>
<feature type="compositionally biased region" description="Low complexity" evidence="1">
    <location>
        <begin position="186"/>
        <end position="211"/>
    </location>
</feature>
<name>A0A0L0GB45_9EUKA</name>
<keyword evidence="3" id="KW-1185">Reference proteome</keyword>
<dbReference type="Proteomes" id="UP000054560">
    <property type="component" value="Unassembled WGS sequence"/>
</dbReference>
<feature type="region of interest" description="Disordered" evidence="1">
    <location>
        <begin position="24"/>
        <end position="58"/>
    </location>
</feature>
<sequence length="378" mass="41513">MVINARDDDDYVFDVAARLLGYSQRQSHKQAGTSTGTEHSTTHTQPSHTATTVDFRPHTKKRITREHNPMLSPQPFRQAYWDVMEYARSKGAMADSDDMGETNILSDGGIRTRLFLYALDMVDNADAQRFALRLLRDCGEWDDHAHLIARIENNIDVLVYSRQIDAWRIMRLPRAQQSQPLPPTNTTPTDSINTTTTTTTTTDAAAAAAANNKEKNGTDTTRHRKTRGRKPKNKRKHFASTTTHSEERNGPTTTTNNAHQEAATQPGGPGDTPVVPETPWGAVDQREVTSMLRVADRCDRARAALLTMAATVGHHLNISTRPENCTETEVVTDVLQQLQVNHSTAAAADAGVCPICALPLPASHSSPITHAVDSAKAV</sequence>
<evidence type="ECO:0000256" key="1">
    <source>
        <dbReference type="SAM" id="MobiDB-lite"/>
    </source>
</evidence>
<evidence type="ECO:0000313" key="2">
    <source>
        <dbReference type="EMBL" id="KNC86242.1"/>
    </source>
</evidence>
<dbReference type="RefSeq" id="XP_014160144.1">
    <property type="nucleotide sequence ID" value="XM_014304669.1"/>
</dbReference>
<evidence type="ECO:0000313" key="3">
    <source>
        <dbReference type="Proteomes" id="UP000054560"/>
    </source>
</evidence>
<dbReference type="EMBL" id="KQ241661">
    <property type="protein sequence ID" value="KNC86242.1"/>
    <property type="molecule type" value="Genomic_DNA"/>
</dbReference>
<dbReference type="AlphaFoldDB" id="A0A0L0GB45"/>
<feature type="compositionally biased region" description="Basic and acidic residues" evidence="1">
    <location>
        <begin position="212"/>
        <end position="221"/>
    </location>
</feature>
<feature type="compositionally biased region" description="Low complexity" evidence="1">
    <location>
        <begin position="32"/>
        <end position="52"/>
    </location>
</feature>